<dbReference type="Proteomes" id="UP001249851">
    <property type="component" value="Unassembled WGS sequence"/>
</dbReference>
<protein>
    <submittedName>
        <fullName evidence="1">Uncharacterized protein</fullName>
    </submittedName>
</protein>
<evidence type="ECO:0000313" key="1">
    <source>
        <dbReference type="EMBL" id="KAK2571015.1"/>
    </source>
</evidence>
<reference evidence="1" key="1">
    <citation type="journal article" date="2023" name="G3 (Bethesda)">
        <title>Whole genome assembly and annotation of the endangered Caribbean coral Acropora cervicornis.</title>
        <authorList>
            <person name="Selwyn J.D."/>
            <person name="Vollmer S.V."/>
        </authorList>
    </citation>
    <scope>NUCLEOTIDE SEQUENCE</scope>
    <source>
        <strain evidence="1">K2</strain>
    </source>
</reference>
<comment type="caution">
    <text evidence="1">The sequence shown here is derived from an EMBL/GenBank/DDBJ whole genome shotgun (WGS) entry which is preliminary data.</text>
</comment>
<reference evidence="1" key="2">
    <citation type="journal article" date="2023" name="Science">
        <title>Genomic signatures of disease resistance in endangered staghorn corals.</title>
        <authorList>
            <person name="Vollmer S.V."/>
            <person name="Selwyn J.D."/>
            <person name="Despard B.A."/>
            <person name="Roesel C.L."/>
        </authorList>
    </citation>
    <scope>NUCLEOTIDE SEQUENCE</scope>
    <source>
        <strain evidence="1">K2</strain>
    </source>
</reference>
<keyword evidence="2" id="KW-1185">Reference proteome</keyword>
<gene>
    <name evidence="1" type="ORF">P5673_003554</name>
</gene>
<accession>A0AAD9R1F1</accession>
<proteinExistence type="predicted"/>
<sequence length="107" mass="11998">MAFLVDAVFDPFSTGKDIGKPLHNLTYLEIFASVNFTVMVTEDNTNPKYSIDWDGTMTDFLGTPILTLAFQLRPDLALNPSLLQYLAKDARAPMRDFHVFGPKDVGR</sequence>
<evidence type="ECO:0000313" key="2">
    <source>
        <dbReference type="Proteomes" id="UP001249851"/>
    </source>
</evidence>
<name>A0AAD9R1F1_ACRCE</name>
<dbReference type="AlphaFoldDB" id="A0AAD9R1F1"/>
<dbReference type="EMBL" id="JARQWQ010000006">
    <property type="protein sequence ID" value="KAK2571015.1"/>
    <property type="molecule type" value="Genomic_DNA"/>
</dbReference>
<organism evidence="1 2">
    <name type="scientific">Acropora cervicornis</name>
    <name type="common">Staghorn coral</name>
    <dbReference type="NCBI Taxonomy" id="6130"/>
    <lineage>
        <taxon>Eukaryota</taxon>
        <taxon>Metazoa</taxon>
        <taxon>Cnidaria</taxon>
        <taxon>Anthozoa</taxon>
        <taxon>Hexacorallia</taxon>
        <taxon>Scleractinia</taxon>
        <taxon>Astrocoeniina</taxon>
        <taxon>Acroporidae</taxon>
        <taxon>Acropora</taxon>
    </lineage>
</organism>